<comment type="subcellular location">
    <subcellularLocation>
        <location evidence="1">Nucleus</location>
    </subcellularLocation>
</comment>
<reference evidence="6" key="2">
    <citation type="submission" date="2025-09" db="UniProtKB">
        <authorList>
            <consortium name="Ensembl"/>
        </authorList>
    </citation>
    <scope>IDENTIFICATION</scope>
</reference>
<dbReference type="GO" id="GO:0008270">
    <property type="term" value="F:zinc ion binding"/>
    <property type="evidence" value="ECO:0007669"/>
    <property type="project" value="UniProtKB-KW"/>
</dbReference>
<dbReference type="SUPFAM" id="SSF140996">
    <property type="entry name" value="Hermes dimerisation domain"/>
    <property type="match status" value="1"/>
</dbReference>
<sequence>MHRLLTIHTVVKVINNNNNNNDKHYLNNILGSYNTPAFYFIIDSKKEMVNEALVNMVIKDSQPFSIVDDDGFRELLHVLDPTYVIPTRKGLKAMVEHKYKEAKEKAREQLQEVAAISLTSDMWTSLNMDAFLAVTCHFIDDNDKLCTILLGVEHFPKSHTAENLATGHIKLMEEWGIKDKVKCLVTDAAANMIACVRSLNVRHAICIVHALNLVVMKSFDDISSFNDIRSKCRKLVNYFRTSTTAKERLAQVQEQMGRPVLKMIIEVDTRWNSTYNMLEHLYQLREPVGAALASLKTDITPPIALEYEAVQDALDVLTPFRQVTVELSGEKRVSASKVILLMKMLNHALMSKLEGLKSNLTRQLGDSLGRRVREHAVHL</sequence>
<dbReference type="Ensembl" id="ENSCCRT00000195396.1">
    <property type="protein sequence ID" value="ENSCCRP00000120540.1"/>
    <property type="gene ID" value="ENSCCRG00000061484.1"/>
</dbReference>
<dbReference type="SUPFAM" id="SSF53098">
    <property type="entry name" value="Ribonuclease H-like"/>
    <property type="match status" value="1"/>
</dbReference>
<evidence type="ECO:0000256" key="5">
    <source>
        <dbReference type="ARBA" id="ARBA00023242"/>
    </source>
</evidence>
<evidence type="ECO:0000256" key="2">
    <source>
        <dbReference type="ARBA" id="ARBA00022723"/>
    </source>
</evidence>
<dbReference type="Gene3D" id="1.10.10.1070">
    <property type="entry name" value="Zinc finger, BED domain-containing"/>
    <property type="match status" value="1"/>
</dbReference>
<keyword evidence="4" id="KW-0862">Zinc</keyword>
<organism evidence="6 7">
    <name type="scientific">Cyprinus carpio carpio</name>
    <dbReference type="NCBI Taxonomy" id="630221"/>
    <lineage>
        <taxon>Eukaryota</taxon>
        <taxon>Metazoa</taxon>
        <taxon>Chordata</taxon>
        <taxon>Craniata</taxon>
        <taxon>Vertebrata</taxon>
        <taxon>Euteleostomi</taxon>
        <taxon>Actinopterygii</taxon>
        <taxon>Neopterygii</taxon>
        <taxon>Teleostei</taxon>
        <taxon>Ostariophysi</taxon>
        <taxon>Cypriniformes</taxon>
        <taxon>Cyprinidae</taxon>
        <taxon>Cyprininae</taxon>
        <taxon>Cyprinus</taxon>
    </lineage>
</organism>
<dbReference type="PANTHER" id="PTHR46481:SF10">
    <property type="entry name" value="ZINC FINGER BED DOMAIN-CONTAINING PROTEIN 39"/>
    <property type="match status" value="1"/>
</dbReference>
<protein>
    <submittedName>
        <fullName evidence="6">Uncharacterized protein</fullName>
    </submittedName>
</protein>
<dbReference type="InterPro" id="IPR052035">
    <property type="entry name" value="ZnF_BED_domain_contain"/>
</dbReference>
<dbReference type="GeneTree" id="ENSGT00940000161131"/>
<proteinExistence type="predicted"/>
<dbReference type="InterPro" id="IPR012337">
    <property type="entry name" value="RNaseH-like_sf"/>
</dbReference>
<dbReference type="GO" id="GO:0005634">
    <property type="term" value="C:nucleus"/>
    <property type="evidence" value="ECO:0007669"/>
    <property type="project" value="UniProtKB-SubCell"/>
</dbReference>
<keyword evidence="2" id="KW-0479">Metal-binding</keyword>
<dbReference type="AlphaFoldDB" id="A0A9J7YTD0"/>
<evidence type="ECO:0000256" key="3">
    <source>
        <dbReference type="ARBA" id="ARBA00022771"/>
    </source>
</evidence>
<evidence type="ECO:0000313" key="6">
    <source>
        <dbReference type="Ensembl" id="ENSCCRP00000120540.1"/>
    </source>
</evidence>
<evidence type="ECO:0000256" key="1">
    <source>
        <dbReference type="ARBA" id="ARBA00004123"/>
    </source>
</evidence>
<keyword evidence="5" id="KW-0539">Nucleus</keyword>
<accession>A0A9J7YTD0</accession>
<dbReference type="OMA" id="PANNESF"/>
<dbReference type="Proteomes" id="UP001108240">
    <property type="component" value="Unplaced"/>
</dbReference>
<name>A0A9J7YTD0_CYPCA</name>
<keyword evidence="3" id="KW-0863">Zinc-finger</keyword>
<keyword evidence="7" id="KW-1185">Reference proteome</keyword>
<dbReference type="PANTHER" id="PTHR46481">
    <property type="entry name" value="ZINC FINGER BED DOMAIN-CONTAINING PROTEIN 4"/>
    <property type="match status" value="1"/>
</dbReference>
<reference evidence="6" key="1">
    <citation type="submission" date="2025-08" db="UniProtKB">
        <authorList>
            <consortium name="Ensembl"/>
        </authorList>
    </citation>
    <scope>IDENTIFICATION</scope>
</reference>
<evidence type="ECO:0000256" key="4">
    <source>
        <dbReference type="ARBA" id="ARBA00022833"/>
    </source>
</evidence>
<evidence type="ECO:0000313" key="7">
    <source>
        <dbReference type="Proteomes" id="UP001108240"/>
    </source>
</evidence>